<dbReference type="KEGG" id="cbw:RR42_m3736"/>
<evidence type="ECO:0000256" key="5">
    <source>
        <dbReference type="ARBA" id="ARBA00023136"/>
    </source>
</evidence>
<feature type="transmembrane region" description="Helical" evidence="7">
    <location>
        <begin position="91"/>
        <end position="109"/>
    </location>
</feature>
<dbReference type="InterPro" id="IPR049453">
    <property type="entry name" value="Memb_transporter_dom"/>
</dbReference>
<feature type="transmembrane region" description="Helical" evidence="7">
    <location>
        <begin position="435"/>
        <end position="453"/>
    </location>
</feature>
<evidence type="ECO:0000256" key="6">
    <source>
        <dbReference type="ARBA" id="ARBA00043993"/>
    </source>
</evidence>
<dbReference type="EC" id="3.6.3.5" evidence="10"/>
<feature type="transmembrane region" description="Helical" evidence="7">
    <location>
        <begin position="65"/>
        <end position="84"/>
    </location>
</feature>
<name>A0A0C4YKD8_9BURK</name>
<dbReference type="GO" id="GO:0016787">
    <property type="term" value="F:hydrolase activity"/>
    <property type="evidence" value="ECO:0007669"/>
    <property type="project" value="UniProtKB-KW"/>
</dbReference>
<dbReference type="GO" id="GO:0005886">
    <property type="term" value="C:plasma membrane"/>
    <property type="evidence" value="ECO:0007669"/>
    <property type="project" value="UniProtKB-SubCell"/>
</dbReference>
<keyword evidence="4 7" id="KW-1133">Transmembrane helix</keyword>
<evidence type="ECO:0000259" key="8">
    <source>
        <dbReference type="Pfam" id="PF12805"/>
    </source>
</evidence>
<evidence type="ECO:0000256" key="3">
    <source>
        <dbReference type="ARBA" id="ARBA00022692"/>
    </source>
</evidence>
<dbReference type="PANTHER" id="PTHR30509">
    <property type="entry name" value="P-HYDROXYBENZOIC ACID EFFLUX PUMP SUBUNIT-RELATED"/>
    <property type="match status" value="1"/>
</dbReference>
<keyword evidence="3 7" id="KW-0812">Transmembrane</keyword>
<dbReference type="InterPro" id="IPR032692">
    <property type="entry name" value="YccS_N"/>
</dbReference>
<dbReference type="RefSeq" id="WP_043349957.1">
    <property type="nucleotide sequence ID" value="NZ_CP010536.1"/>
</dbReference>
<evidence type="ECO:0000256" key="2">
    <source>
        <dbReference type="ARBA" id="ARBA00022475"/>
    </source>
</evidence>
<dbReference type="Pfam" id="PF12805">
    <property type="entry name" value="FUSC-like"/>
    <property type="match status" value="1"/>
</dbReference>
<evidence type="ECO:0000313" key="11">
    <source>
        <dbReference type="Proteomes" id="UP000031843"/>
    </source>
</evidence>
<comment type="similarity">
    <text evidence="6">Belongs to the YccS/YhfK family.</text>
</comment>
<keyword evidence="10" id="KW-0378">Hydrolase</keyword>
<evidence type="ECO:0000256" key="4">
    <source>
        <dbReference type="ARBA" id="ARBA00022989"/>
    </source>
</evidence>
<feature type="domain" description="Integral membrane protein YccS N-terminal" evidence="8">
    <location>
        <begin position="68"/>
        <end position="335"/>
    </location>
</feature>
<evidence type="ECO:0000256" key="1">
    <source>
        <dbReference type="ARBA" id="ARBA00004651"/>
    </source>
</evidence>
<evidence type="ECO:0000256" key="7">
    <source>
        <dbReference type="SAM" id="Phobius"/>
    </source>
</evidence>
<sequence>MQYAHDARTFVYSHYVYRGLRSATGVIGATLIALQFADLPTAMVVSMGALCTSLMDLPSPFNHKFNEMLASVLLCTAVTLLVAMATPFPRVMPLVLVLVTFMAGMMTAYGNKTLPLQFSALFVMTLTINEDFVVRRALEHSLLFGIGAVAYMAYAMAVSWATQRRTKQQVLAESLYEMAGYLEIKAGFYDAGSDYEVLFNQLVRQQIVVAERQQAARDLVLRGNRTTHDGLLVQVHMRMLDLYEYILSTNTDYPLLRQTFGSTPVLDHLRRLVQLMCKDVEGIAYDITRGRPSYASVDYREELRAVAHEIAQLRYHHINPAAMTAAAETLDMIKGAIVLVEQLHEASRTPVEPSKVLPGPDMTPFLTRQRYELKVLRDNLNWKSPAFRFALRITMAVGAGLWIAEHLPYVSHSYWILLTIIVILKPNFSMTKQRYNDRLIGTLIGCVIAVGVLKVVHQPLILLGVLFLALVAGTAFSTIKYRYTAVAACVQVLIQINLLVPGSATVAGERLIDTVIGGVIATVFSFVLPSWEYRALPALVENVLQANRRYIAATRDLLLRVAKDDFAYRVQRKQFMDSLSALIGSFQRMLDEPKSRHRAVDNLNRFIVQNYLVAAHVAAARIQVREHYGELDLPAAEAAIRQATDAAANSLQLASERLAEDDRAGGRGAGFIRTVKDPAKAKAPVKAAETAGLVNDRVGANVAVAVGVVHGAADGAAHGAGGADVAAVSDAQAVRAADAAIATEALTAQPAAEDASERRARLADSADRRRADVLVQAAASGELSRAASEAGSIVSTASSTGRTANAILERRLRALREDTAKIALRTGAIGRAMRER</sequence>
<comment type="subcellular location">
    <subcellularLocation>
        <location evidence="1">Cell membrane</location>
        <topology evidence="1">Multi-pass membrane protein</topology>
    </subcellularLocation>
</comment>
<evidence type="ECO:0000313" key="10">
    <source>
        <dbReference type="EMBL" id="AJG21096.1"/>
    </source>
</evidence>
<keyword evidence="5 7" id="KW-0472">Membrane</keyword>
<evidence type="ECO:0000259" key="9">
    <source>
        <dbReference type="Pfam" id="PF13515"/>
    </source>
</evidence>
<dbReference type="STRING" id="68895.RR42_m3736"/>
<keyword evidence="11" id="KW-1185">Reference proteome</keyword>
<dbReference type="Pfam" id="PF13515">
    <property type="entry name" value="FUSC_2"/>
    <property type="match status" value="1"/>
</dbReference>
<feature type="domain" description="Integral membrane bound transporter" evidence="9">
    <location>
        <begin position="402"/>
        <end position="523"/>
    </location>
</feature>
<keyword evidence="2" id="KW-1003">Cell membrane</keyword>
<feature type="transmembrane region" description="Helical" evidence="7">
    <location>
        <begin position="459"/>
        <end position="476"/>
    </location>
</feature>
<dbReference type="AlphaFoldDB" id="A0A0C4YKD8"/>
<dbReference type="EC" id="3.6.3.3" evidence="10"/>
<feature type="transmembrane region" description="Helical" evidence="7">
    <location>
        <begin position="483"/>
        <end position="504"/>
    </location>
</feature>
<protein>
    <submittedName>
        <fullName evidence="10">Lead, cadmium, zinc and mercury transporting ATPase</fullName>
        <ecNumber evidence="10">3.6.3.3</ecNumber>
        <ecNumber evidence="10">3.6.3.4</ecNumber>
        <ecNumber evidence="10">3.6.3.5</ecNumber>
    </submittedName>
</protein>
<accession>A0A0C4YKD8</accession>
<reference evidence="10 11" key="1">
    <citation type="journal article" date="2015" name="Genome Announc.">
        <title>Complete Genome Sequence of Cupriavidus basilensis 4G11, Isolated from the Oak Ridge Field Research Center Site.</title>
        <authorList>
            <person name="Ray J."/>
            <person name="Waters R.J."/>
            <person name="Skerker J.M."/>
            <person name="Kuehl J.V."/>
            <person name="Price M.N."/>
            <person name="Huang J."/>
            <person name="Chakraborty R."/>
            <person name="Arkin A.P."/>
            <person name="Deutschbauer A."/>
        </authorList>
    </citation>
    <scope>NUCLEOTIDE SEQUENCE [LARGE SCALE GENOMIC DNA]</scope>
    <source>
        <strain evidence="10">4G11</strain>
    </source>
</reference>
<gene>
    <name evidence="10" type="ORF">RR42_m3736</name>
</gene>
<dbReference type="PANTHER" id="PTHR30509:SF9">
    <property type="entry name" value="MULTIDRUG RESISTANCE PROTEIN MDTO"/>
    <property type="match status" value="1"/>
</dbReference>
<dbReference type="OrthoDB" id="8670769at2"/>
<dbReference type="EC" id="3.6.3.4" evidence="10"/>
<feature type="transmembrane region" description="Helical" evidence="7">
    <location>
        <begin position="142"/>
        <end position="161"/>
    </location>
</feature>
<organism evidence="10 11">
    <name type="scientific">Cupriavidus basilensis</name>
    <dbReference type="NCBI Taxonomy" id="68895"/>
    <lineage>
        <taxon>Bacteria</taxon>
        <taxon>Pseudomonadati</taxon>
        <taxon>Pseudomonadota</taxon>
        <taxon>Betaproteobacteria</taxon>
        <taxon>Burkholderiales</taxon>
        <taxon>Burkholderiaceae</taxon>
        <taxon>Cupriavidus</taxon>
    </lineage>
</organism>
<proteinExistence type="inferred from homology"/>
<dbReference type="EMBL" id="CP010536">
    <property type="protein sequence ID" value="AJG21096.1"/>
    <property type="molecule type" value="Genomic_DNA"/>
</dbReference>
<feature type="transmembrane region" description="Helical" evidence="7">
    <location>
        <begin position="20"/>
        <end position="37"/>
    </location>
</feature>
<dbReference type="Proteomes" id="UP000031843">
    <property type="component" value="Chromosome main"/>
</dbReference>